<evidence type="ECO:0000256" key="2">
    <source>
        <dbReference type="ARBA" id="ARBA00005893"/>
    </source>
</evidence>
<dbReference type="SFLD" id="SFLDG01138">
    <property type="entry name" value="C1.6.2:_Deoxy-d-mannose-octulo"/>
    <property type="match status" value="1"/>
</dbReference>
<protein>
    <submittedName>
        <fullName evidence="7">HAD-IIIA family hydrolase</fullName>
    </submittedName>
</protein>
<sequence length="169" mass="18968">MNIKLVVTDIDGVWTDAGMYYDKQGNELKKFNANDGAGVLLLKALSIPICIITGEDTEMVKRRAEKLKIEYLFQGTQNKLQKVQSLCNDLNIQLDEIAYVGDDFNDVKLLRAAGLSACPANASEYIKREANWQLQKKGGDGAFREFVERILDHHNILESTVAKVLENFS</sequence>
<comment type="caution">
    <text evidence="7">The sequence shown here is derived from an EMBL/GenBank/DDBJ whole genome shotgun (WGS) entry which is preliminary data.</text>
</comment>
<gene>
    <name evidence="7" type="ORF">QQ008_17835</name>
</gene>
<comment type="cofactor">
    <cofactor evidence="1">
        <name>Mg(2+)</name>
        <dbReference type="ChEBI" id="CHEBI:18420"/>
    </cofactor>
</comment>
<dbReference type="Pfam" id="PF08282">
    <property type="entry name" value="Hydrolase_3"/>
    <property type="match status" value="1"/>
</dbReference>
<proteinExistence type="inferred from homology"/>
<dbReference type="GO" id="GO:0016787">
    <property type="term" value="F:hydrolase activity"/>
    <property type="evidence" value="ECO:0007669"/>
    <property type="project" value="UniProtKB-KW"/>
</dbReference>
<dbReference type="NCBIfam" id="TIGR01670">
    <property type="entry name" value="KdsC-phosphatas"/>
    <property type="match status" value="1"/>
</dbReference>
<accession>A0ABT8KR76</accession>
<dbReference type="InterPro" id="IPR023214">
    <property type="entry name" value="HAD_sf"/>
</dbReference>
<evidence type="ECO:0000256" key="5">
    <source>
        <dbReference type="ARBA" id="ARBA00022801"/>
    </source>
</evidence>
<evidence type="ECO:0000313" key="8">
    <source>
        <dbReference type="Proteomes" id="UP001172082"/>
    </source>
</evidence>
<keyword evidence="5 7" id="KW-0378">Hydrolase</keyword>
<dbReference type="SFLD" id="SFLDS00003">
    <property type="entry name" value="Haloacid_Dehalogenase"/>
    <property type="match status" value="1"/>
</dbReference>
<dbReference type="InterPro" id="IPR050793">
    <property type="entry name" value="CMP-NeuNAc_synthase"/>
</dbReference>
<dbReference type="SFLD" id="SFLDG01136">
    <property type="entry name" value="C1.6:_Phosphoserine_Phosphatas"/>
    <property type="match status" value="1"/>
</dbReference>
<evidence type="ECO:0000256" key="4">
    <source>
        <dbReference type="ARBA" id="ARBA00022723"/>
    </source>
</evidence>
<dbReference type="CDD" id="cd01630">
    <property type="entry name" value="HAD_KDO-like"/>
    <property type="match status" value="1"/>
</dbReference>
<dbReference type="EMBL" id="JAUJEA010000006">
    <property type="protein sequence ID" value="MDN5203256.1"/>
    <property type="molecule type" value="Genomic_DNA"/>
</dbReference>
<dbReference type="PANTHER" id="PTHR21485:SF3">
    <property type="entry name" value="N-ACYLNEURAMINATE CYTIDYLYLTRANSFERASE"/>
    <property type="match status" value="1"/>
</dbReference>
<dbReference type="RefSeq" id="WP_346753279.1">
    <property type="nucleotide sequence ID" value="NZ_JAUJEA010000006.1"/>
</dbReference>
<name>A0ABT8KR76_9BACT</name>
<dbReference type="PIRSF" id="PIRSF006118">
    <property type="entry name" value="KDO8-P_Ptase"/>
    <property type="match status" value="1"/>
</dbReference>
<keyword evidence="4" id="KW-0479">Metal-binding</keyword>
<organism evidence="7 8">
    <name type="scientific">Splendidivirga corallicola</name>
    <dbReference type="NCBI Taxonomy" id="3051826"/>
    <lineage>
        <taxon>Bacteria</taxon>
        <taxon>Pseudomonadati</taxon>
        <taxon>Bacteroidota</taxon>
        <taxon>Cytophagia</taxon>
        <taxon>Cytophagales</taxon>
        <taxon>Splendidivirgaceae</taxon>
        <taxon>Splendidivirga</taxon>
    </lineage>
</organism>
<dbReference type="Proteomes" id="UP001172082">
    <property type="component" value="Unassembled WGS sequence"/>
</dbReference>
<dbReference type="InterPro" id="IPR010023">
    <property type="entry name" value="KdsC_fam"/>
</dbReference>
<comment type="subunit">
    <text evidence="3">Homotetramer.</text>
</comment>
<dbReference type="PANTHER" id="PTHR21485">
    <property type="entry name" value="HAD SUPERFAMILY MEMBERS CMAS AND KDSC"/>
    <property type="match status" value="1"/>
</dbReference>
<comment type="similarity">
    <text evidence="2">Belongs to the KdsC family.</text>
</comment>
<dbReference type="SUPFAM" id="SSF56784">
    <property type="entry name" value="HAD-like"/>
    <property type="match status" value="1"/>
</dbReference>
<reference evidence="7" key="1">
    <citation type="submission" date="2023-06" db="EMBL/GenBank/DDBJ databases">
        <title>Genomic of Parafulvivirga corallium.</title>
        <authorList>
            <person name="Wang G."/>
        </authorList>
    </citation>
    <scope>NUCLEOTIDE SEQUENCE</scope>
    <source>
        <strain evidence="7">BMA10</strain>
    </source>
</reference>
<evidence type="ECO:0000313" key="7">
    <source>
        <dbReference type="EMBL" id="MDN5203256.1"/>
    </source>
</evidence>
<evidence type="ECO:0000256" key="3">
    <source>
        <dbReference type="ARBA" id="ARBA00011881"/>
    </source>
</evidence>
<evidence type="ECO:0000256" key="6">
    <source>
        <dbReference type="ARBA" id="ARBA00022842"/>
    </source>
</evidence>
<keyword evidence="8" id="KW-1185">Reference proteome</keyword>
<dbReference type="Gene3D" id="3.40.50.1000">
    <property type="entry name" value="HAD superfamily/HAD-like"/>
    <property type="match status" value="1"/>
</dbReference>
<keyword evidence="6" id="KW-0460">Magnesium</keyword>
<evidence type="ECO:0000256" key="1">
    <source>
        <dbReference type="ARBA" id="ARBA00001946"/>
    </source>
</evidence>
<dbReference type="InterPro" id="IPR036412">
    <property type="entry name" value="HAD-like_sf"/>
</dbReference>